<sequence length="65" mass="7123">MSNSVLPTIKPPIIIDAKSIAKITRSRNSLPFKIAENTKGQPPGCPLNVHDYAVKTRIPRRSDAV</sequence>
<reference evidence="1" key="1">
    <citation type="submission" date="2021-03" db="EMBL/GenBank/DDBJ databases">
        <title>Antimicrobial resistance genes in bacteria isolated from Japanese honey, and their potential for conferring macrolide and lincosamide resistance in the American foulbrood pathogen Paenibacillus larvae.</title>
        <authorList>
            <person name="Okamoto M."/>
            <person name="Kumagai M."/>
            <person name="Kanamori H."/>
            <person name="Takamatsu D."/>
        </authorList>
    </citation>
    <scope>NUCLEOTIDE SEQUENCE</scope>
    <source>
        <strain evidence="1">J2TS6</strain>
    </source>
</reference>
<evidence type="ECO:0000313" key="1">
    <source>
        <dbReference type="EMBL" id="GIO30569.1"/>
    </source>
</evidence>
<gene>
    <name evidence="1" type="ORF">J2TS6_17100</name>
</gene>
<keyword evidence="2" id="KW-1185">Reference proteome</keyword>
<dbReference type="AlphaFoldDB" id="A0A919XF56"/>
<dbReference type="Proteomes" id="UP000679779">
    <property type="component" value="Unassembled WGS sequence"/>
</dbReference>
<accession>A0A919XF56</accession>
<protein>
    <submittedName>
        <fullName evidence="1">Uncharacterized protein</fullName>
    </submittedName>
</protein>
<dbReference type="EMBL" id="BORQ01000002">
    <property type="protein sequence ID" value="GIO30569.1"/>
    <property type="molecule type" value="Genomic_DNA"/>
</dbReference>
<comment type="caution">
    <text evidence="1">The sequence shown here is derived from an EMBL/GenBank/DDBJ whole genome shotgun (WGS) entry which is preliminary data.</text>
</comment>
<organism evidence="1 2">
    <name type="scientific">Paenibacillus albilobatus</name>
    <dbReference type="NCBI Taxonomy" id="2716884"/>
    <lineage>
        <taxon>Bacteria</taxon>
        <taxon>Bacillati</taxon>
        <taxon>Bacillota</taxon>
        <taxon>Bacilli</taxon>
        <taxon>Bacillales</taxon>
        <taxon>Paenibacillaceae</taxon>
        <taxon>Paenibacillus</taxon>
    </lineage>
</organism>
<proteinExistence type="predicted"/>
<name>A0A919XF56_9BACL</name>
<evidence type="ECO:0000313" key="2">
    <source>
        <dbReference type="Proteomes" id="UP000679779"/>
    </source>
</evidence>